<evidence type="ECO:0000313" key="2">
    <source>
        <dbReference type="EMBL" id="SBT35484.1"/>
    </source>
</evidence>
<proteinExistence type="predicted"/>
<accession>A0A1A8YVL0</accession>
<organism evidence="2 3">
    <name type="scientific">Plasmodium ovale wallikeri</name>
    <dbReference type="NCBI Taxonomy" id="864142"/>
    <lineage>
        <taxon>Eukaryota</taxon>
        <taxon>Sar</taxon>
        <taxon>Alveolata</taxon>
        <taxon>Apicomplexa</taxon>
        <taxon>Aconoidasida</taxon>
        <taxon>Haemosporida</taxon>
        <taxon>Plasmodiidae</taxon>
        <taxon>Plasmodium</taxon>
        <taxon>Plasmodium (Plasmodium)</taxon>
    </lineage>
</organism>
<dbReference type="AlphaFoldDB" id="A0A1A8YVL0"/>
<feature type="region of interest" description="Disordered" evidence="1">
    <location>
        <begin position="1"/>
        <end position="28"/>
    </location>
</feature>
<gene>
    <name evidence="2" type="ORF">POVWA2_025280</name>
</gene>
<protein>
    <submittedName>
        <fullName evidence="2">Uncharacterized protein</fullName>
    </submittedName>
</protein>
<dbReference type="EMBL" id="FLRE01000102">
    <property type="protein sequence ID" value="SBT35484.1"/>
    <property type="molecule type" value="Genomic_DNA"/>
</dbReference>
<evidence type="ECO:0000313" key="3">
    <source>
        <dbReference type="Proteomes" id="UP000078550"/>
    </source>
</evidence>
<dbReference type="Proteomes" id="UP000078550">
    <property type="component" value="Unassembled WGS sequence"/>
</dbReference>
<evidence type="ECO:0000256" key="1">
    <source>
        <dbReference type="SAM" id="MobiDB-lite"/>
    </source>
</evidence>
<sequence>MYKKDGIEGQNGRKKKKKEKKNGEEDATEKTRIKTDVISLYEHFLRLFSKKGNVTVVQVENRICIRVFRSTIVYILFTPPFRCSENVWSSTNPISTFSWMEKMECLTIDKNNVSFSKTKKKKKKKKAKNVEAVEIPSVVKEFPCGMYPFERRKMGKLHYKYFFFFFFLFFFENKIEGSAKLHPAKLPVLCYFPEYSHLKMRKYVSQFLCLN</sequence>
<name>A0A1A8YVL0_PLAOA</name>
<reference evidence="3" key="1">
    <citation type="submission" date="2016-05" db="EMBL/GenBank/DDBJ databases">
        <authorList>
            <person name="Naeem Raeece"/>
        </authorList>
    </citation>
    <scope>NUCLEOTIDE SEQUENCE [LARGE SCALE GENOMIC DNA]</scope>
</reference>